<dbReference type="PROSITE" id="PS50995">
    <property type="entry name" value="HTH_MARR_2"/>
    <property type="match status" value="1"/>
</dbReference>
<feature type="domain" description="HTH marR-type" evidence="1">
    <location>
        <begin position="1"/>
        <end position="90"/>
    </location>
</feature>
<protein>
    <recommendedName>
        <fullName evidence="1">HTH marR-type domain-containing protein</fullName>
    </recommendedName>
</protein>
<evidence type="ECO:0000259" key="1">
    <source>
        <dbReference type="PROSITE" id="PS50995"/>
    </source>
</evidence>
<comment type="caution">
    <text evidence="2">The sequence shown here is derived from an EMBL/GenBank/DDBJ whole genome shotgun (WGS) entry which is preliminary data.</text>
</comment>
<keyword evidence="3" id="KW-1185">Reference proteome</keyword>
<dbReference type="RefSeq" id="WP_185779514.1">
    <property type="nucleotide sequence ID" value="NZ_JACJUU010000004.1"/>
</dbReference>
<dbReference type="EMBL" id="JACJUU010000004">
    <property type="protein sequence ID" value="MBC2769805.1"/>
    <property type="molecule type" value="Genomic_DNA"/>
</dbReference>
<organism evidence="2 3">
    <name type="scientific">Pusillimonas minor</name>
    <dbReference type="NCBI Taxonomy" id="2697024"/>
    <lineage>
        <taxon>Bacteria</taxon>
        <taxon>Pseudomonadati</taxon>
        <taxon>Pseudomonadota</taxon>
        <taxon>Betaproteobacteria</taxon>
        <taxon>Burkholderiales</taxon>
        <taxon>Alcaligenaceae</taxon>
        <taxon>Pusillimonas</taxon>
    </lineage>
</organism>
<dbReference type="InterPro" id="IPR036388">
    <property type="entry name" value="WH-like_DNA-bd_sf"/>
</dbReference>
<dbReference type="InterPro" id="IPR036390">
    <property type="entry name" value="WH_DNA-bd_sf"/>
</dbReference>
<evidence type="ECO:0000313" key="2">
    <source>
        <dbReference type="EMBL" id="MBC2769805.1"/>
    </source>
</evidence>
<evidence type="ECO:0000313" key="3">
    <source>
        <dbReference type="Proteomes" id="UP000545386"/>
    </source>
</evidence>
<dbReference type="SUPFAM" id="SSF46785">
    <property type="entry name" value="Winged helix' DNA-binding domain"/>
    <property type="match status" value="1"/>
</dbReference>
<proteinExistence type="predicted"/>
<accession>A0A842HSI6</accession>
<gene>
    <name evidence="2" type="ORF">GTU67_07750</name>
</gene>
<dbReference type="AlphaFoldDB" id="A0A842HSI6"/>
<dbReference type="Gene3D" id="1.10.10.10">
    <property type="entry name" value="Winged helix-like DNA-binding domain superfamily/Winged helix DNA-binding domain"/>
    <property type="match status" value="1"/>
</dbReference>
<reference evidence="2 3" key="1">
    <citation type="submission" date="2020-08" db="EMBL/GenBank/DDBJ databases">
        <title>Paraeoetvoesia sp. YC-7-48 draft genome sequence.</title>
        <authorList>
            <person name="Yao L."/>
        </authorList>
    </citation>
    <scope>NUCLEOTIDE SEQUENCE [LARGE SCALE GENOMIC DNA]</scope>
    <source>
        <strain evidence="3">YC-7-48</strain>
    </source>
</reference>
<name>A0A842HSI6_9BURK</name>
<dbReference type="Proteomes" id="UP000545386">
    <property type="component" value="Unassembled WGS sequence"/>
</dbReference>
<sequence length="107" mass="11612">MPFGELVRLPSSDKALVSRTLRILEQRGFCSVQPEPGGNRKKLVCVASEAGTDLYEQIMPVAQKYQANVLAQLDEPERVALYTALMKLRKAADAGLLRVPPGSASAD</sequence>
<dbReference type="GO" id="GO:0003700">
    <property type="term" value="F:DNA-binding transcription factor activity"/>
    <property type="evidence" value="ECO:0007669"/>
    <property type="project" value="InterPro"/>
</dbReference>
<dbReference type="InterPro" id="IPR000835">
    <property type="entry name" value="HTH_MarR-typ"/>
</dbReference>